<dbReference type="EMBL" id="PGFZ01000004">
    <property type="protein sequence ID" value="POZ52002.1"/>
    <property type="molecule type" value="Genomic_DNA"/>
</dbReference>
<sequence>MKICVMGNSHLAALKLAWDELVTDYNQVELVFFGARANAMTHLKEENGCLVPTNDRTKQDILFTSNGLELVDFTYFDAVLLYGLACDVRIFSSTLQNHKIDKNADSSRQFMTRDSFSKVCQDGAEHSLLFKMATMVRRLTDLPLIVSSSPFPSRACVDDASHNWDFLVNDDSEMIRQGYDDGIQQAFRVFQAKVIPQPERTVTDNIFTKTHYSNASVRLIEGFTFVHPENDHAHMNKDYGVEYLKDIFNMISLRSVEKKHIPLLSVKDAFFALERFQKASVISENNVSIPLRVFQYWDTDSPPEQVQTLINRNRYLCKMADIEYVLLNDSDARDCIRKHFSEEVYKAYDISPHPAMKCDLFRLCYLYQYGGFYLDADMVLTEKFLELFAIKGELVVFKWDSQNITGVCNWLIGSVPQCPVIDFAISTVSKSIINACKNNVENILKQTLGISGPALFTRALGSYIASKENHPDFSILPIGVAVVSYAFSLVQNGTGFLKTALSYKTTNLHWSVAAKSIDQDE</sequence>
<protein>
    <submittedName>
        <fullName evidence="2">Uncharacterized protein</fullName>
    </submittedName>
</protein>
<gene>
    <name evidence="2" type="ORF">AADEFJLK_02223</name>
</gene>
<dbReference type="GO" id="GO:0016020">
    <property type="term" value="C:membrane"/>
    <property type="evidence" value="ECO:0007669"/>
    <property type="project" value="GOC"/>
</dbReference>
<dbReference type="RefSeq" id="WP_103974299.1">
    <property type="nucleotide sequence ID" value="NZ_PGFZ01000004.1"/>
</dbReference>
<dbReference type="GO" id="GO:0051999">
    <property type="term" value="P:mannosyl-inositol phosphorylceramide biosynthetic process"/>
    <property type="evidence" value="ECO:0007669"/>
    <property type="project" value="TreeGrafter"/>
</dbReference>
<comment type="caution">
    <text evidence="2">The sequence shown here is derived from an EMBL/GenBank/DDBJ whole genome shotgun (WGS) entry which is preliminary data.</text>
</comment>
<proteinExistence type="predicted"/>
<dbReference type="PANTHER" id="PTHR32385">
    <property type="entry name" value="MANNOSYL PHOSPHORYLINOSITOL CERAMIDE SYNTHASE"/>
    <property type="match status" value="1"/>
</dbReference>
<dbReference type="Gene3D" id="3.90.550.20">
    <property type="match status" value="1"/>
</dbReference>
<dbReference type="InterPro" id="IPR007577">
    <property type="entry name" value="GlycoTrfase_DXD_sugar-bd_CS"/>
</dbReference>
<dbReference type="Proteomes" id="UP000237423">
    <property type="component" value="Unassembled WGS sequence"/>
</dbReference>
<dbReference type="AlphaFoldDB" id="A0A2S5CMM6"/>
<dbReference type="SUPFAM" id="SSF53448">
    <property type="entry name" value="Nucleotide-diphospho-sugar transferases"/>
    <property type="match status" value="1"/>
</dbReference>
<name>A0A2S5CMM6_9GAMM</name>
<evidence type="ECO:0000256" key="1">
    <source>
        <dbReference type="ARBA" id="ARBA00022679"/>
    </source>
</evidence>
<evidence type="ECO:0000313" key="2">
    <source>
        <dbReference type="EMBL" id="POZ52002.1"/>
    </source>
</evidence>
<reference evidence="2 3" key="1">
    <citation type="submission" date="2017-11" db="EMBL/GenBank/DDBJ databases">
        <title>Draft Genome Sequence of Methylobacter psychrotolerans Sph1T, an Obligate Methanotroph from Low-Temperature Environments.</title>
        <authorList>
            <person name="Oshkin I.Y."/>
            <person name="Miroshnikov K."/>
            <person name="Belova S.E."/>
            <person name="Korzhenkov A."/>
            <person name="Toshchakov S.V."/>
            <person name="Dedysh S.N."/>
        </authorList>
    </citation>
    <scope>NUCLEOTIDE SEQUENCE [LARGE SCALE GENOMIC DNA]</scope>
    <source>
        <strain evidence="2 3">Sph1</strain>
    </source>
</reference>
<keyword evidence="1" id="KW-0808">Transferase</keyword>
<dbReference type="GO" id="GO:0000030">
    <property type="term" value="F:mannosyltransferase activity"/>
    <property type="evidence" value="ECO:0007669"/>
    <property type="project" value="TreeGrafter"/>
</dbReference>
<dbReference type="InterPro" id="IPR051706">
    <property type="entry name" value="Glycosyltransferase_domain"/>
</dbReference>
<evidence type="ECO:0000313" key="3">
    <source>
        <dbReference type="Proteomes" id="UP000237423"/>
    </source>
</evidence>
<organism evidence="2 3">
    <name type="scientific">Methylovulum psychrotolerans</name>
    <dbReference type="NCBI Taxonomy" id="1704499"/>
    <lineage>
        <taxon>Bacteria</taxon>
        <taxon>Pseudomonadati</taxon>
        <taxon>Pseudomonadota</taxon>
        <taxon>Gammaproteobacteria</taxon>
        <taxon>Methylococcales</taxon>
        <taxon>Methylococcaceae</taxon>
        <taxon>Methylovulum</taxon>
    </lineage>
</organism>
<dbReference type="InterPro" id="IPR029044">
    <property type="entry name" value="Nucleotide-diphossugar_trans"/>
</dbReference>
<dbReference type="PANTHER" id="PTHR32385:SF15">
    <property type="entry name" value="INOSITOL PHOSPHOCERAMIDE MANNOSYLTRANSFERASE 1"/>
    <property type="match status" value="1"/>
</dbReference>
<accession>A0A2S5CMM6</accession>
<dbReference type="Pfam" id="PF04488">
    <property type="entry name" value="Gly_transf_sug"/>
    <property type="match status" value="1"/>
</dbReference>